<dbReference type="Pfam" id="PF00535">
    <property type="entry name" value="Glycos_transf_2"/>
    <property type="match status" value="1"/>
</dbReference>
<evidence type="ECO:0000313" key="3">
    <source>
        <dbReference type="Proteomes" id="UP001222087"/>
    </source>
</evidence>
<dbReference type="PANTHER" id="PTHR22916">
    <property type="entry name" value="GLYCOSYLTRANSFERASE"/>
    <property type="match status" value="1"/>
</dbReference>
<dbReference type="RefSeq" id="WP_275087703.1">
    <property type="nucleotide sequence ID" value="NZ_CP119078.1"/>
</dbReference>
<dbReference type="EC" id="2.4.-.-" evidence="2"/>
<keyword evidence="3" id="KW-1185">Reference proteome</keyword>
<keyword evidence="2" id="KW-0328">Glycosyltransferase</keyword>
<dbReference type="Proteomes" id="UP001222087">
    <property type="component" value="Chromosome"/>
</dbReference>
<accession>A0ABY8AN42</accession>
<dbReference type="PANTHER" id="PTHR22916:SF3">
    <property type="entry name" value="UDP-GLCNAC:BETAGAL BETA-1,3-N-ACETYLGLUCOSAMINYLTRANSFERASE-LIKE PROTEIN 1"/>
    <property type="match status" value="1"/>
</dbReference>
<organism evidence="2 3">
    <name type="scientific">Legionella cardiaca</name>
    <dbReference type="NCBI Taxonomy" id="1071983"/>
    <lineage>
        <taxon>Bacteria</taxon>
        <taxon>Pseudomonadati</taxon>
        <taxon>Pseudomonadota</taxon>
        <taxon>Gammaproteobacteria</taxon>
        <taxon>Legionellales</taxon>
        <taxon>Legionellaceae</taxon>
        <taxon>Legionella</taxon>
    </lineage>
</organism>
<name>A0ABY8AN42_9GAMM</name>
<protein>
    <submittedName>
        <fullName evidence="2">Glycosyltransferase</fullName>
        <ecNumber evidence="2">2.4.-.-</ecNumber>
    </submittedName>
</protein>
<dbReference type="InterPro" id="IPR001173">
    <property type="entry name" value="Glyco_trans_2-like"/>
</dbReference>
<dbReference type="InterPro" id="IPR029044">
    <property type="entry name" value="Nucleotide-diphossugar_trans"/>
</dbReference>
<keyword evidence="2" id="KW-0808">Transferase</keyword>
<dbReference type="Gene3D" id="3.90.550.10">
    <property type="entry name" value="Spore Coat Polysaccharide Biosynthesis Protein SpsA, Chain A"/>
    <property type="match status" value="1"/>
</dbReference>
<proteinExistence type="predicted"/>
<dbReference type="GO" id="GO:0016757">
    <property type="term" value="F:glycosyltransferase activity"/>
    <property type="evidence" value="ECO:0007669"/>
    <property type="project" value="UniProtKB-KW"/>
</dbReference>
<sequence>MLNATVVVSCYNQENYIRESLDSILQQETDFEFNILISDDCSTDSTKEIIASYQARYPEKITAILRDKNIGAGKNYIEAHKMALGDIIFHLDGDDIMLPGKLQRQFDVFKDNSVNLAFHRALYFSDDYSYTAETGALSLETGNILYFAAQDLALWGTVAVHSSYAYRKSARKIMDPKRDFMEWFFAMDSLLPVGKGAFINEILVKYRCNATGGAYLASKAGRRKAYNIYFHDLLYYFKAYPALRRELYTNCMVTTLAMLKGGCGYAKGIPLFLLRGFYYLRFVNFRRTLKMRASVAPAKRIR</sequence>
<evidence type="ECO:0000313" key="2">
    <source>
        <dbReference type="EMBL" id="WED41879.1"/>
    </source>
</evidence>
<gene>
    <name evidence="2" type="ORF">PXX05_08015</name>
</gene>
<reference evidence="2 3" key="1">
    <citation type="submission" date="2023-02" db="EMBL/GenBank/DDBJ databases">
        <title>Genome Sequence of L. cardiaca H63T.</title>
        <authorList>
            <person name="Lopez A.E."/>
            <person name="Cianciotto N.P."/>
        </authorList>
    </citation>
    <scope>NUCLEOTIDE SEQUENCE [LARGE SCALE GENOMIC DNA]</scope>
    <source>
        <strain evidence="2 3">H63</strain>
    </source>
</reference>
<evidence type="ECO:0000259" key="1">
    <source>
        <dbReference type="Pfam" id="PF00535"/>
    </source>
</evidence>
<dbReference type="EMBL" id="CP119078">
    <property type="protein sequence ID" value="WED41879.1"/>
    <property type="molecule type" value="Genomic_DNA"/>
</dbReference>
<feature type="domain" description="Glycosyltransferase 2-like" evidence="1">
    <location>
        <begin position="5"/>
        <end position="158"/>
    </location>
</feature>
<dbReference type="SUPFAM" id="SSF53448">
    <property type="entry name" value="Nucleotide-diphospho-sugar transferases"/>
    <property type="match status" value="1"/>
</dbReference>